<dbReference type="Gene3D" id="1.25.10.10">
    <property type="entry name" value="Leucine-rich Repeat Variant"/>
    <property type="match status" value="1"/>
</dbReference>
<evidence type="ECO:0000313" key="5">
    <source>
        <dbReference type="EMBL" id="CAB9503973.1"/>
    </source>
</evidence>
<dbReference type="GO" id="GO:0051301">
    <property type="term" value="P:cell division"/>
    <property type="evidence" value="ECO:0007669"/>
    <property type="project" value="UniProtKB-KW"/>
</dbReference>
<protein>
    <submittedName>
        <fullName evidence="5">Promoting complex subunit 1</fullName>
    </submittedName>
</protein>
<comment type="similarity">
    <text evidence="1">Belongs to the APC1 family.</text>
</comment>
<sequence>MLCLHLPSLMPQQFSAIDVASSVQTAAVTGTGLLFQGSSHRLFTEFLLNEIGRRPDSDVMSDRESYTLSCAIALGMINIGKGDRIGNGHHAGFEGEGLSDLRLGERLCRYVSSGVDENEELLWLWALFSAGLAIKV</sequence>
<dbReference type="GO" id="GO:0031145">
    <property type="term" value="P:anaphase-promoting complex-dependent catabolic process"/>
    <property type="evidence" value="ECO:0007669"/>
    <property type="project" value="TreeGrafter"/>
</dbReference>
<dbReference type="Proteomes" id="UP001153069">
    <property type="component" value="Unassembled WGS sequence"/>
</dbReference>
<evidence type="ECO:0000256" key="1">
    <source>
        <dbReference type="ARBA" id="ARBA00010547"/>
    </source>
</evidence>
<dbReference type="GO" id="GO:0060090">
    <property type="term" value="F:molecular adaptor activity"/>
    <property type="evidence" value="ECO:0007669"/>
    <property type="project" value="TreeGrafter"/>
</dbReference>
<dbReference type="GO" id="GO:0005680">
    <property type="term" value="C:anaphase-promoting complex"/>
    <property type="evidence" value="ECO:0007669"/>
    <property type="project" value="InterPro"/>
</dbReference>
<keyword evidence="3" id="KW-0498">Mitosis</keyword>
<proteinExistence type="inferred from homology"/>
<dbReference type="PANTHER" id="PTHR12827">
    <property type="entry name" value="MEIOTIC CHECKPOINT REGULATOR TSG24 FAMILY MEMBER"/>
    <property type="match status" value="1"/>
</dbReference>
<evidence type="ECO:0000313" key="6">
    <source>
        <dbReference type="Proteomes" id="UP001153069"/>
    </source>
</evidence>
<keyword evidence="2" id="KW-0132">Cell division</keyword>
<dbReference type="InterPro" id="IPR024990">
    <property type="entry name" value="Apc1"/>
</dbReference>
<comment type="caution">
    <text evidence="5">The sequence shown here is derived from an EMBL/GenBank/DDBJ whole genome shotgun (WGS) entry which is preliminary data.</text>
</comment>
<accession>A0A9N8DJ71</accession>
<dbReference type="EMBL" id="CAICTM010000181">
    <property type="protein sequence ID" value="CAB9503973.1"/>
    <property type="molecule type" value="Genomic_DNA"/>
</dbReference>
<organism evidence="5 6">
    <name type="scientific">Seminavis robusta</name>
    <dbReference type="NCBI Taxonomy" id="568900"/>
    <lineage>
        <taxon>Eukaryota</taxon>
        <taxon>Sar</taxon>
        <taxon>Stramenopiles</taxon>
        <taxon>Ochrophyta</taxon>
        <taxon>Bacillariophyta</taxon>
        <taxon>Bacillariophyceae</taxon>
        <taxon>Bacillariophycidae</taxon>
        <taxon>Naviculales</taxon>
        <taxon>Naviculaceae</taxon>
        <taxon>Seminavis</taxon>
    </lineage>
</organism>
<dbReference type="InterPro" id="IPR011989">
    <property type="entry name" value="ARM-like"/>
</dbReference>
<reference evidence="5" key="1">
    <citation type="submission" date="2020-06" db="EMBL/GenBank/DDBJ databases">
        <authorList>
            <consortium name="Plant Systems Biology data submission"/>
        </authorList>
    </citation>
    <scope>NUCLEOTIDE SEQUENCE</scope>
    <source>
        <strain evidence="5">D6</strain>
    </source>
</reference>
<dbReference type="PANTHER" id="PTHR12827:SF3">
    <property type="entry name" value="ANAPHASE-PROMOTING COMPLEX SUBUNIT 1"/>
    <property type="match status" value="1"/>
</dbReference>
<gene>
    <name evidence="5" type="ORF">SEMRO_182_G079250.1</name>
</gene>
<evidence type="ECO:0000256" key="3">
    <source>
        <dbReference type="ARBA" id="ARBA00022776"/>
    </source>
</evidence>
<keyword evidence="4" id="KW-0131">Cell cycle</keyword>
<evidence type="ECO:0000256" key="2">
    <source>
        <dbReference type="ARBA" id="ARBA00022618"/>
    </source>
</evidence>
<dbReference type="AlphaFoldDB" id="A0A9N8DJ71"/>
<dbReference type="GO" id="GO:0070979">
    <property type="term" value="P:protein K11-linked ubiquitination"/>
    <property type="evidence" value="ECO:0007669"/>
    <property type="project" value="TreeGrafter"/>
</dbReference>
<evidence type="ECO:0000256" key="4">
    <source>
        <dbReference type="ARBA" id="ARBA00023306"/>
    </source>
</evidence>
<dbReference type="OrthoDB" id="26401at2759"/>
<dbReference type="GO" id="GO:0007091">
    <property type="term" value="P:metaphase/anaphase transition of mitotic cell cycle"/>
    <property type="evidence" value="ECO:0007669"/>
    <property type="project" value="TreeGrafter"/>
</dbReference>
<name>A0A9N8DJ71_9STRA</name>
<keyword evidence="6" id="KW-1185">Reference proteome</keyword>